<dbReference type="PANTHER" id="PTHR21716">
    <property type="entry name" value="TRANSMEMBRANE PROTEIN"/>
    <property type="match status" value="1"/>
</dbReference>
<dbReference type="KEGG" id="span:AWL63_09015"/>
<keyword evidence="4 6" id="KW-1133">Transmembrane helix</keyword>
<keyword evidence="5 6" id="KW-0472">Membrane</keyword>
<dbReference type="RefSeq" id="WP_069207180.1">
    <property type="nucleotide sequence ID" value="NZ_CP014168.1"/>
</dbReference>
<evidence type="ECO:0000256" key="2">
    <source>
        <dbReference type="ARBA" id="ARBA00009773"/>
    </source>
</evidence>
<name>A0A1B3ZGU2_9SPHN</name>
<reference evidence="7 8" key="1">
    <citation type="submission" date="2016-01" db="EMBL/GenBank/DDBJ databases">
        <title>Complete genome and mega plasmid sequence of Sphingomonas panacis DCY99 elicits systemic resistance in rice to Xanthomonas oryzae.</title>
        <authorList>
            <person name="Kim Y.J."/>
            <person name="Yang D.C."/>
            <person name="Sing P."/>
        </authorList>
    </citation>
    <scope>NUCLEOTIDE SEQUENCE [LARGE SCALE GENOMIC DNA]</scope>
    <source>
        <strain evidence="7 8">DCY99</strain>
    </source>
</reference>
<feature type="transmembrane region" description="Helical" evidence="6">
    <location>
        <begin position="21"/>
        <end position="47"/>
    </location>
</feature>
<keyword evidence="3 6" id="KW-0812">Transmembrane</keyword>
<evidence type="ECO:0000256" key="1">
    <source>
        <dbReference type="ARBA" id="ARBA00004141"/>
    </source>
</evidence>
<evidence type="ECO:0000313" key="8">
    <source>
        <dbReference type="Proteomes" id="UP000094256"/>
    </source>
</evidence>
<feature type="transmembrane region" description="Helical" evidence="6">
    <location>
        <begin position="311"/>
        <end position="344"/>
    </location>
</feature>
<feature type="transmembrane region" description="Helical" evidence="6">
    <location>
        <begin position="220"/>
        <end position="239"/>
    </location>
</feature>
<dbReference type="OrthoDB" id="106838at2"/>
<dbReference type="PANTHER" id="PTHR21716:SF61">
    <property type="entry name" value="BLR8064 PROTEIN"/>
    <property type="match status" value="1"/>
</dbReference>
<feature type="transmembrane region" description="Helical" evidence="6">
    <location>
        <begin position="278"/>
        <end position="299"/>
    </location>
</feature>
<dbReference type="STRING" id="1560345.AWL63_09015"/>
<dbReference type="GO" id="GO:0016020">
    <property type="term" value="C:membrane"/>
    <property type="evidence" value="ECO:0007669"/>
    <property type="project" value="UniProtKB-SubCell"/>
</dbReference>
<evidence type="ECO:0000256" key="6">
    <source>
        <dbReference type="SAM" id="Phobius"/>
    </source>
</evidence>
<dbReference type="Proteomes" id="UP000094256">
    <property type="component" value="Chromosome"/>
</dbReference>
<accession>A0A1B3ZGU2</accession>
<dbReference type="AlphaFoldDB" id="A0A1B3ZGU2"/>
<feature type="transmembrane region" description="Helical" evidence="6">
    <location>
        <begin position="163"/>
        <end position="181"/>
    </location>
</feature>
<comment type="subcellular location">
    <subcellularLocation>
        <location evidence="1">Membrane</location>
        <topology evidence="1">Multi-pass membrane protein</topology>
    </subcellularLocation>
</comment>
<feature type="transmembrane region" description="Helical" evidence="6">
    <location>
        <begin position="246"/>
        <end position="272"/>
    </location>
</feature>
<gene>
    <name evidence="7" type="ORF">AWL63_09015</name>
</gene>
<comment type="similarity">
    <text evidence="2">Belongs to the autoinducer-2 exporter (AI-2E) (TC 2.A.86) family.</text>
</comment>
<dbReference type="InterPro" id="IPR002549">
    <property type="entry name" value="AI-2E-like"/>
</dbReference>
<organism evidence="7 8">
    <name type="scientific">Sphingomonas panacis</name>
    <dbReference type="NCBI Taxonomy" id="1560345"/>
    <lineage>
        <taxon>Bacteria</taxon>
        <taxon>Pseudomonadati</taxon>
        <taxon>Pseudomonadota</taxon>
        <taxon>Alphaproteobacteria</taxon>
        <taxon>Sphingomonadales</taxon>
        <taxon>Sphingomonadaceae</taxon>
        <taxon>Sphingomonas</taxon>
    </lineage>
</organism>
<dbReference type="EMBL" id="CP014168">
    <property type="protein sequence ID" value="AOH86650.1"/>
    <property type="molecule type" value="Genomic_DNA"/>
</dbReference>
<proteinExistence type="inferred from homology"/>
<sequence>MNDEDVIRERVRRIGRVTLAALLGLLGLWIASAFLPALVWAVVIAVAIDPLRQRAVARWPGPRARTWLAAIGTTALALLVLIPLILCIAEAAREAHEVATWVTVARTHGLPVPGWVAQLPVGSHALAGWWQENLTTPEAASLQLQHWRNAEWLARTQLIGSNVLHRAVIFGFTLLTLFFLLRDRDAILAQCHAASDRMLGPAGERIALLAALSIRGTIDGLVLVGIGEGAVMGVVYLVLGVPHPLLLGAVTAIAAMIPFGAAVMFALAAVLLLAKSAVAGAIAVVVIGLIVVAIADHFIRPILIGGATRLPFLWVLIGILGGVETLGLLGLFVGPATMAVLIMLWRDFVGAPVVDAEAA</sequence>
<feature type="transmembrane region" description="Helical" evidence="6">
    <location>
        <begin position="67"/>
        <end position="89"/>
    </location>
</feature>
<evidence type="ECO:0000313" key="7">
    <source>
        <dbReference type="EMBL" id="AOH86650.1"/>
    </source>
</evidence>
<dbReference type="Pfam" id="PF01594">
    <property type="entry name" value="AI-2E_transport"/>
    <property type="match status" value="1"/>
</dbReference>
<evidence type="ECO:0000256" key="5">
    <source>
        <dbReference type="ARBA" id="ARBA00023136"/>
    </source>
</evidence>
<evidence type="ECO:0000256" key="4">
    <source>
        <dbReference type="ARBA" id="ARBA00022989"/>
    </source>
</evidence>
<evidence type="ECO:0000256" key="3">
    <source>
        <dbReference type="ARBA" id="ARBA00022692"/>
    </source>
</evidence>
<protein>
    <submittedName>
        <fullName evidence="7">Transporter</fullName>
    </submittedName>
</protein>
<keyword evidence="8" id="KW-1185">Reference proteome</keyword>